<reference evidence="2 3" key="1">
    <citation type="submission" date="2024-04" db="EMBL/GenBank/DDBJ databases">
        <authorList>
            <person name="Fracassetti M."/>
        </authorList>
    </citation>
    <scope>NUCLEOTIDE SEQUENCE [LARGE SCALE GENOMIC DNA]</scope>
</reference>
<feature type="compositionally biased region" description="Polar residues" evidence="1">
    <location>
        <begin position="142"/>
        <end position="155"/>
    </location>
</feature>
<dbReference type="Proteomes" id="UP001497516">
    <property type="component" value="Chromosome 4"/>
</dbReference>
<feature type="compositionally biased region" description="Basic and acidic residues" evidence="1">
    <location>
        <begin position="81"/>
        <end position="121"/>
    </location>
</feature>
<keyword evidence="3" id="KW-1185">Reference proteome</keyword>
<sequence length="155" mass="17231">MDGHVHNRLQEGVVEVRLDNRQVDAQGRASLRTGSGKAAFSYKRRIPRGFHVKRLPWARPGRLIWQRSPLPKGVGPMRSDPGVDIRPKHEQGGRRNEPHNHFKPEIRNLDAGWNKKNDRQVAAHPATAAPNSRGGEGLQVETGESNDCSSSQGDI</sequence>
<organism evidence="2 3">
    <name type="scientific">Linum trigynum</name>
    <dbReference type="NCBI Taxonomy" id="586398"/>
    <lineage>
        <taxon>Eukaryota</taxon>
        <taxon>Viridiplantae</taxon>
        <taxon>Streptophyta</taxon>
        <taxon>Embryophyta</taxon>
        <taxon>Tracheophyta</taxon>
        <taxon>Spermatophyta</taxon>
        <taxon>Magnoliopsida</taxon>
        <taxon>eudicotyledons</taxon>
        <taxon>Gunneridae</taxon>
        <taxon>Pentapetalae</taxon>
        <taxon>rosids</taxon>
        <taxon>fabids</taxon>
        <taxon>Malpighiales</taxon>
        <taxon>Linaceae</taxon>
        <taxon>Linum</taxon>
    </lineage>
</organism>
<gene>
    <name evidence="2" type="ORF">LTRI10_LOCUS23321</name>
</gene>
<proteinExistence type="predicted"/>
<evidence type="ECO:0000313" key="2">
    <source>
        <dbReference type="EMBL" id="CAL1381972.1"/>
    </source>
</evidence>
<dbReference type="AlphaFoldDB" id="A0AAV2E881"/>
<accession>A0AAV2E881</accession>
<name>A0AAV2E881_9ROSI</name>
<dbReference type="EMBL" id="OZ034817">
    <property type="protein sequence ID" value="CAL1381972.1"/>
    <property type="molecule type" value="Genomic_DNA"/>
</dbReference>
<evidence type="ECO:0000313" key="3">
    <source>
        <dbReference type="Proteomes" id="UP001497516"/>
    </source>
</evidence>
<evidence type="ECO:0000256" key="1">
    <source>
        <dbReference type="SAM" id="MobiDB-lite"/>
    </source>
</evidence>
<protein>
    <submittedName>
        <fullName evidence="2">Uncharacterized protein</fullName>
    </submittedName>
</protein>
<feature type="region of interest" description="Disordered" evidence="1">
    <location>
        <begin position="66"/>
        <end position="155"/>
    </location>
</feature>